<organism evidence="1 2">
    <name type="scientific">Niveomyces insectorum RCEF 264</name>
    <dbReference type="NCBI Taxonomy" id="1081102"/>
    <lineage>
        <taxon>Eukaryota</taxon>
        <taxon>Fungi</taxon>
        <taxon>Dikarya</taxon>
        <taxon>Ascomycota</taxon>
        <taxon>Pezizomycotina</taxon>
        <taxon>Sordariomycetes</taxon>
        <taxon>Hypocreomycetidae</taxon>
        <taxon>Hypocreales</taxon>
        <taxon>Cordycipitaceae</taxon>
        <taxon>Niveomyces</taxon>
    </lineage>
</organism>
<comment type="caution">
    <text evidence="1">The sequence shown here is derived from an EMBL/GenBank/DDBJ whole genome shotgun (WGS) entry which is preliminary data.</text>
</comment>
<accession>A0A167W8I3</accession>
<name>A0A167W8I3_9HYPO</name>
<evidence type="ECO:0000313" key="1">
    <source>
        <dbReference type="EMBL" id="OAA63467.1"/>
    </source>
</evidence>
<evidence type="ECO:0000313" key="2">
    <source>
        <dbReference type="Proteomes" id="UP000076874"/>
    </source>
</evidence>
<dbReference type="EMBL" id="AZHD01000005">
    <property type="protein sequence ID" value="OAA63467.1"/>
    <property type="molecule type" value="Genomic_DNA"/>
</dbReference>
<dbReference type="OrthoDB" id="5422293at2759"/>
<protein>
    <submittedName>
        <fullName evidence="1">Uncharacterized protein</fullName>
    </submittedName>
</protein>
<gene>
    <name evidence="1" type="ORF">SPI_03630</name>
</gene>
<dbReference type="Proteomes" id="UP000076874">
    <property type="component" value="Unassembled WGS sequence"/>
</dbReference>
<sequence>MQLLFGYVEFHQKFGFVRVGRWKFRWRKLLWWHSPLRLRWSLRRLRTVSDHPFVEFAQMLWPFPRYWPCGPLPPPPRVLLADGDAVTARYYRYAHVQRQLPLWARRDTLQRAFFRLYEAICAADDTMIGYATEYMFFRPEPEWALDRVADPRTMATHDTDAVAGIGRPLTDQEVAERLAVMARLVVALEDVFNWRLKLGLRRDGSVEEHWDGTPVSWTPVRCPAWAHEIPALPEVLVLSHTWDNSHLEPGWHERYNIVIKGASLMTV</sequence>
<keyword evidence="2" id="KW-1185">Reference proteome</keyword>
<proteinExistence type="predicted"/>
<dbReference type="AlphaFoldDB" id="A0A167W8I3"/>
<reference evidence="1 2" key="1">
    <citation type="journal article" date="2016" name="Genome Biol. Evol.">
        <title>Divergent and convergent evolution of fungal pathogenicity.</title>
        <authorList>
            <person name="Shang Y."/>
            <person name="Xiao G."/>
            <person name="Zheng P."/>
            <person name="Cen K."/>
            <person name="Zhan S."/>
            <person name="Wang C."/>
        </authorList>
    </citation>
    <scope>NUCLEOTIDE SEQUENCE [LARGE SCALE GENOMIC DNA]</scope>
    <source>
        <strain evidence="1 2">RCEF 264</strain>
    </source>
</reference>